<evidence type="ECO:0000256" key="7">
    <source>
        <dbReference type="ARBA" id="ARBA00023136"/>
    </source>
</evidence>
<keyword evidence="6 9" id="KW-1133">Transmembrane helix</keyword>
<feature type="transmembrane region" description="Helical" evidence="9">
    <location>
        <begin position="264"/>
        <end position="287"/>
    </location>
</feature>
<comment type="caution">
    <text evidence="10">The sequence shown here is derived from an EMBL/GenBank/DDBJ whole genome shotgun (WGS) entry which is preliminary data.</text>
</comment>
<evidence type="ECO:0000256" key="4">
    <source>
        <dbReference type="ARBA" id="ARBA00022475"/>
    </source>
</evidence>
<comment type="subcellular location">
    <subcellularLocation>
        <location evidence="1">Cell membrane</location>
        <topology evidence="1">Multi-pass membrane protein</topology>
    </subcellularLocation>
</comment>
<dbReference type="AlphaFoldDB" id="A0A132NZW0"/>
<dbReference type="OrthoDB" id="10257100at2759"/>
<accession>A0A132NZW0</accession>
<feature type="transmembrane region" description="Helical" evidence="9">
    <location>
        <begin position="506"/>
        <end position="530"/>
    </location>
</feature>
<keyword evidence="7 9" id="KW-0472">Membrane</keyword>
<evidence type="ECO:0000256" key="5">
    <source>
        <dbReference type="ARBA" id="ARBA00022692"/>
    </source>
</evidence>
<dbReference type="PANTHER" id="PTHR43549">
    <property type="entry name" value="MULTIDRUG RESISTANCE PROTEIN YPNP-RELATED"/>
    <property type="match status" value="1"/>
</dbReference>
<dbReference type="InterPro" id="IPR002528">
    <property type="entry name" value="MATE_fam"/>
</dbReference>
<keyword evidence="4" id="KW-1003">Cell membrane</keyword>
<feature type="transmembrane region" description="Helical" evidence="9">
    <location>
        <begin position="401"/>
        <end position="419"/>
    </location>
</feature>
<feature type="transmembrane region" description="Helical" evidence="9">
    <location>
        <begin position="189"/>
        <end position="212"/>
    </location>
</feature>
<dbReference type="Proteomes" id="UP000070089">
    <property type="component" value="Unassembled WGS sequence"/>
</dbReference>
<dbReference type="PANTHER" id="PTHR43549:SF2">
    <property type="entry name" value="MULTIDRUG RESISTANCE PROTEIN NORM-RELATED"/>
    <property type="match status" value="1"/>
</dbReference>
<dbReference type="EMBL" id="JXTI01000005">
    <property type="protein sequence ID" value="KWX15600.1"/>
    <property type="molecule type" value="Genomic_DNA"/>
</dbReference>
<evidence type="ECO:0000313" key="11">
    <source>
        <dbReference type="Proteomes" id="UP000070089"/>
    </source>
</evidence>
<evidence type="ECO:0000256" key="1">
    <source>
        <dbReference type="ARBA" id="ARBA00004651"/>
    </source>
</evidence>
<keyword evidence="5 9" id="KW-0812">Transmembrane</keyword>
<evidence type="ECO:0000313" key="10">
    <source>
        <dbReference type="EMBL" id="KWX15600.1"/>
    </source>
</evidence>
<name>A0A132NZW0_GIAIN</name>
<gene>
    <name evidence="10" type="ORF">QR46_0320</name>
</gene>
<dbReference type="InterPro" id="IPR052031">
    <property type="entry name" value="Membrane_Transporter-Flippase"/>
</dbReference>
<dbReference type="VEuPathDB" id="GiardiaDB:QR46_0320"/>
<evidence type="ECO:0000256" key="2">
    <source>
        <dbReference type="ARBA" id="ARBA00010199"/>
    </source>
</evidence>
<feature type="compositionally biased region" description="Low complexity" evidence="8">
    <location>
        <begin position="12"/>
        <end position="24"/>
    </location>
</feature>
<comment type="similarity">
    <text evidence="2">Belongs to the multi antimicrobial extrusion (MATE) (TC 2.A.66.1) family.</text>
</comment>
<feature type="transmembrane region" description="Helical" evidence="9">
    <location>
        <begin position="542"/>
        <end position="567"/>
    </location>
</feature>
<reference evidence="10 11" key="1">
    <citation type="journal article" date="2015" name="Mol. Biochem. Parasitol.">
        <title>Identification of polymorphic genes for use in assemblage B genotyping assays through comparative genomics of multiple assemblage B Giardia duodenalis isolates.</title>
        <authorList>
            <person name="Wielinga C."/>
            <person name="Thompson R.C."/>
            <person name="Monis P."/>
            <person name="Ryan U."/>
        </authorList>
    </citation>
    <scope>NUCLEOTIDE SEQUENCE [LARGE SCALE GENOMIC DNA]</scope>
    <source>
        <strain evidence="10 11">BAH15c1</strain>
    </source>
</reference>
<feature type="transmembrane region" description="Helical" evidence="9">
    <location>
        <begin position="146"/>
        <end position="168"/>
    </location>
</feature>
<feature type="transmembrane region" description="Helical" evidence="9">
    <location>
        <begin position="232"/>
        <end position="252"/>
    </location>
</feature>
<protein>
    <submittedName>
        <fullName evidence="10">Na driven multidrug efflux pump</fullName>
    </submittedName>
</protein>
<dbReference type="Pfam" id="PF01554">
    <property type="entry name" value="MatE"/>
    <property type="match status" value="2"/>
</dbReference>
<dbReference type="GO" id="GO:0015297">
    <property type="term" value="F:antiporter activity"/>
    <property type="evidence" value="ECO:0007669"/>
    <property type="project" value="InterPro"/>
</dbReference>
<evidence type="ECO:0000256" key="3">
    <source>
        <dbReference type="ARBA" id="ARBA00022448"/>
    </source>
</evidence>
<feature type="transmembrane region" description="Helical" evidence="9">
    <location>
        <begin position="440"/>
        <end position="461"/>
    </location>
</feature>
<evidence type="ECO:0000256" key="8">
    <source>
        <dbReference type="SAM" id="MobiDB-lite"/>
    </source>
</evidence>
<keyword evidence="3" id="KW-0813">Transport</keyword>
<proteinExistence type="inferred from homology"/>
<organism evidence="10 11">
    <name type="scientific">Giardia duodenalis assemblage B</name>
    <dbReference type="NCBI Taxonomy" id="1394984"/>
    <lineage>
        <taxon>Eukaryota</taxon>
        <taxon>Metamonada</taxon>
        <taxon>Diplomonadida</taxon>
        <taxon>Hexamitidae</taxon>
        <taxon>Giardiinae</taxon>
        <taxon>Giardia</taxon>
    </lineage>
</organism>
<feature type="region of interest" description="Disordered" evidence="8">
    <location>
        <begin position="1"/>
        <end position="24"/>
    </location>
</feature>
<feature type="transmembrane region" description="Helical" evidence="9">
    <location>
        <begin position="342"/>
        <end position="368"/>
    </location>
</feature>
<dbReference type="GO" id="GO:0042910">
    <property type="term" value="F:xenobiotic transmembrane transporter activity"/>
    <property type="evidence" value="ECO:0007669"/>
    <property type="project" value="InterPro"/>
</dbReference>
<sequence length="586" mass="63124">MSNMSTPVVDISPNGPAPSSLAAAGGSEMCLSQEQLGSPTIATKVLTQARPQTGYDNSSELVPTVSIPGFSEYNYNGSPSNANLVPCVEINEEDTIEYKRLCARSPCITLLSLSLGPLLSNIFTSIVSIVLSVYVSKALSNPNAAVAALTIAAVPEFIANSIAWAMLIGSSATVSSSLGKGDIVGAQTAAINGVTMALIFGILMLVIMLPSARQILLSLASSEHSSEIISIAYDYIFVFICGIPVTALNFTLNGVMSGTGNVKLVSTCNIIDIVLTLGVFAPIFLFVPATKASLGVRGASLAIVLSRAIVLCVYLYVYIFRGTVRMNWKLLHQNHTFAYVKAILGVGCIDLISSLSGTVILGIVSTFVSKLATDYANLNSSGNEKQTYEEVMASWACLNRIYNLVVAISFGVTGGYLAPASYAYGRKMYARFISLTWSCFIYDSVLLLSLGVLFIIIIPWFSQIFSTSKLYTEMSTQIVRIMLATSAILPFQFIITTICQACNMVLIGLIVGVATQVAILPTCFVIIYYVSLKYIPENVWLRYRLCILSFTFNDILSGVISIGVWIYPMRKFKKLAQEQKAESGKS</sequence>
<feature type="transmembrane region" description="Helical" evidence="9">
    <location>
        <begin position="481"/>
        <end position="499"/>
    </location>
</feature>
<evidence type="ECO:0000256" key="9">
    <source>
        <dbReference type="SAM" id="Phobius"/>
    </source>
</evidence>
<feature type="transmembrane region" description="Helical" evidence="9">
    <location>
        <begin position="299"/>
        <end position="321"/>
    </location>
</feature>
<dbReference type="GO" id="GO:0005886">
    <property type="term" value="C:plasma membrane"/>
    <property type="evidence" value="ECO:0007669"/>
    <property type="project" value="UniProtKB-SubCell"/>
</dbReference>
<feature type="transmembrane region" description="Helical" evidence="9">
    <location>
        <begin position="108"/>
        <end position="134"/>
    </location>
</feature>
<evidence type="ECO:0000256" key="6">
    <source>
        <dbReference type="ARBA" id="ARBA00022989"/>
    </source>
</evidence>